<reference evidence="1 2" key="1">
    <citation type="submission" date="2024-10" db="EMBL/GenBank/DDBJ databases">
        <authorList>
            <person name="Ratan Roy A."/>
            <person name="Morales Sandoval P.H."/>
            <person name="De Los Santos Villalobos S."/>
            <person name="Chakraborty S."/>
            <person name="Mukherjee J."/>
        </authorList>
    </citation>
    <scope>NUCLEOTIDE SEQUENCE [LARGE SCALE GENOMIC DNA]</scope>
    <source>
        <strain evidence="1 2">S1</strain>
    </source>
</reference>
<dbReference type="InterPro" id="IPR037175">
    <property type="entry name" value="KFase_sf"/>
</dbReference>
<dbReference type="GO" id="GO:0016787">
    <property type="term" value="F:hydrolase activity"/>
    <property type="evidence" value="ECO:0007669"/>
    <property type="project" value="UniProtKB-KW"/>
</dbReference>
<dbReference type="Pfam" id="PF04199">
    <property type="entry name" value="Cyclase"/>
    <property type="match status" value="1"/>
</dbReference>
<dbReference type="Gene3D" id="3.50.30.50">
    <property type="entry name" value="Putative cyclase"/>
    <property type="match status" value="1"/>
</dbReference>
<keyword evidence="2" id="KW-1185">Reference proteome</keyword>
<evidence type="ECO:0000313" key="2">
    <source>
        <dbReference type="Proteomes" id="UP001600165"/>
    </source>
</evidence>
<proteinExistence type="predicted"/>
<sequence>MDQPSMQWIDISMTIHSGMAYWPDNPPVEITPSQCIAHGDVCNVSQLSLGSHTGTHVDALRHFIKDDLGIDAMPLETTIGPARVIAIADPESIKAEELKQHQIKSGERLLFKTRNSEQPQRTESFMKDFVYIATDGAEYLAEQKVRLVGVDYLSVGQYQGNVVEVHKALLGSGIWAIEGLMLKDVAPGQYELICLPIKIANGDAGLARAVLRPLIG</sequence>
<dbReference type="PANTHER" id="PTHR31118">
    <property type="entry name" value="CYCLASE-LIKE PROTEIN 2"/>
    <property type="match status" value="1"/>
</dbReference>
<dbReference type="InterPro" id="IPR007325">
    <property type="entry name" value="KFase/CYL"/>
</dbReference>
<dbReference type="SUPFAM" id="SSF102198">
    <property type="entry name" value="Putative cyclase"/>
    <property type="match status" value="1"/>
</dbReference>
<keyword evidence="1" id="KW-0378">Hydrolase</keyword>
<gene>
    <name evidence="1" type="ORF">ACFVKH_08120</name>
</gene>
<dbReference type="RefSeq" id="WP_377963803.1">
    <property type="nucleotide sequence ID" value="NZ_JBHZOL010000058.1"/>
</dbReference>
<comment type="caution">
    <text evidence="1">The sequence shown here is derived from an EMBL/GenBank/DDBJ whole genome shotgun (WGS) entry which is preliminary data.</text>
</comment>
<accession>A0ABW6IDH7</accession>
<evidence type="ECO:0000313" key="1">
    <source>
        <dbReference type="EMBL" id="MFE4106238.1"/>
    </source>
</evidence>
<organism evidence="1 2">
    <name type="scientific">Almyronema epifaneia S1</name>
    <dbReference type="NCBI Taxonomy" id="2991925"/>
    <lineage>
        <taxon>Bacteria</taxon>
        <taxon>Bacillati</taxon>
        <taxon>Cyanobacteriota</taxon>
        <taxon>Cyanophyceae</taxon>
        <taxon>Nodosilineales</taxon>
        <taxon>Nodosilineaceae</taxon>
        <taxon>Almyronema</taxon>
        <taxon>Almyronema epifaneia</taxon>
    </lineage>
</organism>
<dbReference type="PANTHER" id="PTHR31118:SF32">
    <property type="entry name" value="KYNURENINE FORMAMIDASE"/>
    <property type="match status" value="1"/>
</dbReference>
<dbReference type="EMBL" id="JBHZOL010000058">
    <property type="protein sequence ID" value="MFE4106238.1"/>
    <property type="molecule type" value="Genomic_DNA"/>
</dbReference>
<name>A0ABW6IDH7_9CYAN</name>
<dbReference type="EC" id="3.5.-.-" evidence="1"/>
<dbReference type="Proteomes" id="UP001600165">
    <property type="component" value="Unassembled WGS sequence"/>
</dbReference>
<protein>
    <submittedName>
        <fullName evidence="1">Cyclase family protein</fullName>
        <ecNumber evidence="1">3.5.-.-</ecNumber>
    </submittedName>
</protein>